<reference evidence="2" key="1">
    <citation type="submission" date="2016-06" db="EMBL/GenBank/DDBJ databases">
        <authorList>
            <person name="Varghese N."/>
            <person name="Submissions Spin"/>
        </authorList>
    </citation>
    <scope>NUCLEOTIDE SEQUENCE [LARGE SCALE GENOMIC DNA]</scope>
    <source>
        <strain evidence="2">DSM 45246</strain>
    </source>
</reference>
<name>A0A1C4WDY0_9ACTN</name>
<keyword evidence="2" id="KW-1185">Reference proteome</keyword>
<gene>
    <name evidence="1" type="ORF">GA0070214_103476</name>
</gene>
<organism evidence="1 2">
    <name type="scientific">Micromonospora chaiyaphumensis</name>
    <dbReference type="NCBI Taxonomy" id="307119"/>
    <lineage>
        <taxon>Bacteria</taxon>
        <taxon>Bacillati</taxon>
        <taxon>Actinomycetota</taxon>
        <taxon>Actinomycetes</taxon>
        <taxon>Micromonosporales</taxon>
        <taxon>Micromonosporaceae</taxon>
        <taxon>Micromonospora</taxon>
    </lineage>
</organism>
<sequence>MDYWITCRNAGTRPLGSALLALLELWPAAGRAKGLTDALQDAVGRVLLGLIAKQHAA</sequence>
<dbReference type="Proteomes" id="UP000199629">
    <property type="component" value="Unassembled WGS sequence"/>
</dbReference>
<evidence type="ECO:0000313" key="1">
    <source>
        <dbReference type="EMBL" id="SCE94390.1"/>
    </source>
</evidence>
<dbReference type="AlphaFoldDB" id="A0A1C4WDY0"/>
<evidence type="ECO:0000313" key="2">
    <source>
        <dbReference type="Proteomes" id="UP000199629"/>
    </source>
</evidence>
<protein>
    <submittedName>
        <fullName evidence="1">Uncharacterized protein</fullName>
    </submittedName>
</protein>
<proteinExistence type="predicted"/>
<dbReference type="RefSeq" id="WP_167364256.1">
    <property type="nucleotide sequence ID" value="NZ_FMCS01000003.1"/>
</dbReference>
<accession>A0A1C4WDY0</accession>
<dbReference type="EMBL" id="FMCS01000003">
    <property type="protein sequence ID" value="SCE94390.1"/>
    <property type="molecule type" value="Genomic_DNA"/>
</dbReference>